<dbReference type="SUPFAM" id="SSF51735">
    <property type="entry name" value="NAD(P)-binding Rossmann-fold domains"/>
    <property type="match status" value="1"/>
</dbReference>
<name>A0AAU7JKA2_9HYPH</name>
<proteinExistence type="predicted"/>
<reference evidence="2" key="1">
    <citation type="submission" date="2024-05" db="EMBL/GenBank/DDBJ databases">
        <authorList>
            <person name="Kim S."/>
            <person name="Heo J."/>
            <person name="Choi H."/>
            <person name="Choi Y."/>
            <person name="Kwon S.-W."/>
            <person name="Kim Y."/>
        </authorList>
    </citation>
    <scope>NUCLEOTIDE SEQUENCE</scope>
    <source>
        <strain evidence="2">KACC 23698</strain>
    </source>
</reference>
<evidence type="ECO:0000256" key="1">
    <source>
        <dbReference type="SAM" id="MobiDB-lite"/>
    </source>
</evidence>
<dbReference type="InterPro" id="IPR036291">
    <property type="entry name" value="NAD(P)-bd_dom_sf"/>
</dbReference>
<accession>A0AAU7JKA2</accession>
<dbReference type="PANTHER" id="PTHR44147:SF2">
    <property type="entry name" value="DEHYDROGENASE_REDUCTASE SDR FAMILY MEMBER 1"/>
    <property type="match status" value="1"/>
</dbReference>
<dbReference type="EMBL" id="CP157484">
    <property type="protein sequence ID" value="XBO40580.1"/>
    <property type="molecule type" value="Genomic_DNA"/>
</dbReference>
<dbReference type="Pfam" id="PF13561">
    <property type="entry name" value="adh_short_C2"/>
    <property type="match status" value="1"/>
</dbReference>
<dbReference type="AlphaFoldDB" id="A0AAU7JKA2"/>
<dbReference type="RefSeq" id="WP_406857439.1">
    <property type="nucleotide sequence ID" value="NZ_CP157484.1"/>
</dbReference>
<organism evidence="2">
    <name type="scientific">Alsobacter sp. KACC 23698</name>
    <dbReference type="NCBI Taxonomy" id="3149229"/>
    <lineage>
        <taxon>Bacteria</taxon>
        <taxon>Pseudomonadati</taxon>
        <taxon>Pseudomonadota</taxon>
        <taxon>Alphaproteobacteria</taxon>
        <taxon>Hyphomicrobiales</taxon>
        <taxon>Alsobacteraceae</taxon>
        <taxon>Alsobacter</taxon>
    </lineage>
</organism>
<gene>
    <name evidence="2" type="ORF">ABEG18_07400</name>
</gene>
<sequence length="287" mass="29536">MTTDARPLSGKVCIVAGASRGVGRGVAIALGEAGATVVCSARSTRFGGRTEGRRETVEDAAEAAQEAGGRGYPYVCDHTDPRALYEFAAYVTRRFGPPALVACSVWGGAEGFDGARYADGASFGTPFFERSLRGYEVAIQTGAYALLATARAFAPVMIPARRGLIVALGFDAGEGSAGDVYYDLGKAATLRASAAMAAELAPHGLACLHLSPGYVRTERTFSAGLAAQATETPLYAGRAVAALAADPDVARHNGRSLFVADLARSHGFTDADGSQPPRYAPPGATAP</sequence>
<dbReference type="Gene3D" id="3.40.50.720">
    <property type="entry name" value="NAD(P)-binding Rossmann-like Domain"/>
    <property type="match status" value="1"/>
</dbReference>
<protein>
    <submittedName>
        <fullName evidence="2">SDR family oxidoreductase</fullName>
    </submittedName>
</protein>
<dbReference type="PANTHER" id="PTHR44147">
    <property type="entry name" value="DEHYDROGENASE/REDUCTASE SDR FAMILY MEMBER 1"/>
    <property type="match status" value="1"/>
</dbReference>
<evidence type="ECO:0000313" key="2">
    <source>
        <dbReference type="EMBL" id="XBO40580.1"/>
    </source>
</evidence>
<feature type="region of interest" description="Disordered" evidence="1">
    <location>
        <begin position="268"/>
        <end position="287"/>
    </location>
</feature>
<dbReference type="PRINTS" id="PR00081">
    <property type="entry name" value="GDHRDH"/>
</dbReference>
<dbReference type="InterPro" id="IPR002347">
    <property type="entry name" value="SDR_fam"/>
</dbReference>